<proteinExistence type="predicted"/>
<organism evidence="1 2">
    <name type="scientific">Serratia quinivorans</name>
    <dbReference type="NCBI Taxonomy" id="137545"/>
    <lineage>
        <taxon>Bacteria</taxon>
        <taxon>Pseudomonadati</taxon>
        <taxon>Pseudomonadota</taxon>
        <taxon>Gammaproteobacteria</taxon>
        <taxon>Enterobacterales</taxon>
        <taxon>Yersiniaceae</taxon>
        <taxon>Serratia</taxon>
    </lineage>
</organism>
<sequence length="111" mass="11395">MSQPTFFAFAKGAGVMGEAGAEGILPLKRGPDGRLGVSVYGGAASGAAGAAPQVNINIADNGQSSQQQTTPGLESFGADIGNYVAKKYRELRDKDLGQNGVIDRAIRGRRG</sequence>
<dbReference type="AlphaFoldDB" id="A0A380AT16"/>
<dbReference type="EMBL" id="UGYN01000002">
    <property type="protein sequence ID" value="SUI86800.1"/>
    <property type="molecule type" value="Genomic_DNA"/>
</dbReference>
<gene>
    <name evidence="1" type="ORF">NCTC11544_04932</name>
</gene>
<evidence type="ECO:0000313" key="1">
    <source>
        <dbReference type="EMBL" id="SUI86800.1"/>
    </source>
</evidence>
<dbReference type="Proteomes" id="UP000255529">
    <property type="component" value="Unassembled WGS sequence"/>
</dbReference>
<reference evidence="1 2" key="1">
    <citation type="submission" date="2018-06" db="EMBL/GenBank/DDBJ databases">
        <authorList>
            <consortium name="Pathogen Informatics"/>
            <person name="Doyle S."/>
        </authorList>
    </citation>
    <scope>NUCLEOTIDE SEQUENCE [LARGE SCALE GENOMIC DNA]</scope>
    <source>
        <strain evidence="1 2">NCTC11544</strain>
    </source>
</reference>
<evidence type="ECO:0000313" key="2">
    <source>
        <dbReference type="Proteomes" id="UP000255529"/>
    </source>
</evidence>
<protein>
    <submittedName>
        <fullName evidence="1">Phage-related minor tail protein</fullName>
    </submittedName>
</protein>
<accession>A0A380AT16</accession>
<name>A0A380AT16_9GAMM</name>